<proteinExistence type="predicted"/>
<accession>A0A2J6TQ04</accession>
<evidence type="ECO:0000256" key="2">
    <source>
        <dbReference type="ARBA" id="ARBA00022723"/>
    </source>
</evidence>
<keyword evidence="4" id="KW-0862">Zinc</keyword>
<evidence type="ECO:0000256" key="4">
    <source>
        <dbReference type="ARBA" id="ARBA00022833"/>
    </source>
</evidence>
<feature type="region of interest" description="Disordered" evidence="9">
    <location>
        <begin position="202"/>
        <end position="231"/>
    </location>
</feature>
<keyword evidence="5" id="KW-0805">Transcription regulation</keyword>
<feature type="domain" description="C2H2-type" evidence="10">
    <location>
        <begin position="107"/>
        <end position="132"/>
    </location>
</feature>
<comment type="subcellular location">
    <subcellularLocation>
        <location evidence="1">Nucleus</location>
    </subcellularLocation>
</comment>
<dbReference type="OrthoDB" id="3563638at2759"/>
<dbReference type="STRING" id="1095630.A0A2J6TQ04"/>
<dbReference type="RefSeq" id="XP_024741932.1">
    <property type="nucleotide sequence ID" value="XM_024871087.1"/>
</dbReference>
<keyword evidence="3 8" id="KW-0863">Zinc-finger</keyword>
<dbReference type="GeneID" id="36579169"/>
<feature type="compositionally biased region" description="Basic and acidic residues" evidence="9">
    <location>
        <begin position="212"/>
        <end position="221"/>
    </location>
</feature>
<evidence type="ECO:0000256" key="1">
    <source>
        <dbReference type="ARBA" id="ARBA00004123"/>
    </source>
</evidence>
<dbReference type="PANTHER" id="PTHR46179">
    <property type="entry name" value="ZINC FINGER PROTEIN"/>
    <property type="match status" value="1"/>
</dbReference>
<evidence type="ECO:0000259" key="10">
    <source>
        <dbReference type="PROSITE" id="PS50157"/>
    </source>
</evidence>
<evidence type="ECO:0000256" key="6">
    <source>
        <dbReference type="ARBA" id="ARBA00023163"/>
    </source>
</evidence>
<gene>
    <name evidence="11" type="ORF">K444DRAFT_211483</name>
</gene>
<dbReference type="PROSITE" id="PS50157">
    <property type="entry name" value="ZINC_FINGER_C2H2_2"/>
    <property type="match status" value="1"/>
</dbReference>
<dbReference type="PANTHER" id="PTHR46179:SF13">
    <property type="entry name" value="C2H2-TYPE DOMAIN-CONTAINING PROTEIN"/>
    <property type="match status" value="1"/>
</dbReference>
<keyword evidence="12" id="KW-1185">Reference proteome</keyword>
<evidence type="ECO:0000256" key="3">
    <source>
        <dbReference type="ARBA" id="ARBA00022771"/>
    </source>
</evidence>
<evidence type="ECO:0000313" key="11">
    <source>
        <dbReference type="EMBL" id="PMD65028.1"/>
    </source>
</evidence>
<dbReference type="PROSITE" id="PS00028">
    <property type="entry name" value="ZINC_FINGER_C2H2_1"/>
    <property type="match status" value="1"/>
</dbReference>
<evidence type="ECO:0000256" key="9">
    <source>
        <dbReference type="SAM" id="MobiDB-lite"/>
    </source>
</evidence>
<dbReference type="GO" id="GO:0008270">
    <property type="term" value="F:zinc ion binding"/>
    <property type="evidence" value="ECO:0007669"/>
    <property type="project" value="UniProtKB-KW"/>
</dbReference>
<evidence type="ECO:0000256" key="8">
    <source>
        <dbReference type="PROSITE-ProRule" id="PRU00042"/>
    </source>
</evidence>
<dbReference type="Proteomes" id="UP000235371">
    <property type="component" value="Unassembled WGS sequence"/>
</dbReference>
<evidence type="ECO:0000313" key="12">
    <source>
        <dbReference type="Proteomes" id="UP000235371"/>
    </source>
</evidence>
<dbReference type="AlphaFoldDB" id="A0A2J6TQ04"/>
<dbReference type="SMART" id="SM00355">
    <property type="entry name" value="ZnF_C2H2"/>
    <property type="match status" value="3"/>
</dbReference>
<dbReference type="EMBL" id="KZ613747">
    <property type="protein sequence ID" value="PMD65028.1"/>
    <property type="molecule type" value="Genomic_DNA"/>
</dbReference>
<evidence type="ECO:0000256" key="5">
    <source>
        <dbReference type="ARBA" id="ARBA00023015"/>
    </source>
</evidence>
<protein>
    <recommendedName>
        <fullName evidence="10">C2H2-type domain-containing protein</fullName>
    </recommendedName>
</protein>
<dbReference type="InterPro" id="IPR036236">
    <property type="entry name" value="Znf_C2H2_sf"/>
</dbReference>
<dbReference type="InterPro" id="IPR013087">
    <property type="entry name" value="Znf_C2H2_type"/>
</dbReference>
<evidence type="ECO:0000256" key="7">
    <source>
        <dbReference type="ARBA" id="ARBA00023242"/>
    </source>
</evidence>
<keyword evidence="2" id="KW-0479">Metal-binding</keyword>
<dbReference type="Gene3D" id="3.30.160.60">
    <property type="entry name" value="Classic Zinc Finger"/>
    <property type="match status" value="1"/>
</dbReference>
<keyword evidence="6" id="KW-0804">Transcription</keyword>
<dbReference type="InParanoid" id="A0A2J6TQ04"/>
<dbReference type="GO" id="GO:0006357">
    <property type="term" value="P:regulation of transcription by RNA polymerase II"/>
    <property type="evidence" value="ECO:0007669"/>
    <property type="project" value="TreeGrafter"/>
</dbReference>
<organism evidence="11 12">
    <name type="scientific">Hyaloscypha bicolor E</name>
    <dbReference type="NCBI Taxonomy" id="1095630"/>
    <lineage>
        <taxon>Eukaryota</taxon>
        <taxon>Fungi</taxon>
        <taxon>Dikarya</taxon>
        <taxon>Ascomycota</taxon>
        <taxon>Pezizomycotina</taxon>
        <taxon>Leotiomycetes</taxon>
        <taxon>Helotiales</taxon>
        <taxon>Hyaloscyphaceae</taxon>
        <taxon>Hyaloscypha</taxon>
        <taxon>Hyaloscypha bicolor</taxon>
    </lineage>
</organism>
<dbReference type="SUPFAM" id="SSF57667">
    <property type="entry name" value="beta-beta-alpha zinc fingers"/>
    <property type="match status" value="1"/>
</dbReference>
<sequence>MAPVEDSPGCQKTYSLFDYGSPSPLSVTHRLPIEAAVAENLNSTTDLNFVAPLPLLDVGIREPATPWGSFWPQGSPSASSTFLTQPSPKSRINSVSTTPCSPSMSPILCSWEECDKTFFTNAAFNHHLKYHTKPFHCPHCPLQQATKRLLHRHINERHFNTEKYYCTVDRCNRSMGGVLGNGGQHFTREDNCRRHLRKMHGISGMGEEPGVEMDRQAKEGGESEVVDMDELTRRIRRERKFGRRKTG</sequence>
<name>A0A2J6TQ04_9HELO</name>
<reference evidence="11 12" key="1">
    <citation type="submission" date="2016-04" db="EMBL/GenBank/DDBJ databases">
        <title>A degradative enzymes factory behind the ericoid mycorrhizal symbiosis.</title>
        <authorList>
            <consortium name="DOE Joint Genome Institute"/>
            <person name="Martino E."/>
            <person name="Morin E."/>
            <person name="Grelet G."/>
            <person name="Kuo A."/>
            <person name="Kohler A."/>
            <person name="Daghino S."/>
            <person name="Barry K."/>
            <person name="Choi C."/>
            <person name="Cichocki N."/>
            <person name="Clum A."/>
            <person name="Copeland A."/>
            <person name="Hainaut M."/>
            <person name="Haridas S."/>
            <person name="Labutti K."/>
            <person name="Lindquist E."/>
            <person name="Lipzen A."/>
            <person name="Khouja H.-R."/>
            <person name="Murat C."/>
            <person name="Ohm R."/>
            <person name="Olson A."/>
            <person name="Spatafora J."/>
            <person name="Veneault-Fourrey C."/>
            <person name="Henrissat B."/>
            <person name="Grigoriev I."/>
            <person name="Martin F."/>
            <person name="Perotto S."/>
        </authorList>
    </citation>
    <scope>NUCLEOTIDE SEQUENCE [LARGE SCALE GENOMIC DNA]</scope>
    <source>
        <strain evidence="11 12">E</strain>
    </source>
</reference>
<keyword evidence="7" id="KW-0539">Nucleus</keyword>
<dbReference type="InterPro" id="IPR051061">
    <property type="entry name" value="Zinc_finger_trans_reg"/>
</dbReference>
<dbReference type="GO" id="GO:0005634">
    <property type="term" value="C:nucleus"/>
    <property type="evidence" value="ECO:0007669"/>
    <property type="project" value="UniProtKB-SubCell"/>
</dbReference>